<gene>
    <name evidence="11" type="ORF">GCM10007876_28230</name>
</gene>
<evidence type="ECO:0000256" key="4">
    <source>
        <dbReference type="ARBA" id="ARBA00022475"/>
    </source>
</evidence>
<evidence type="ECO:0000256" key="7">
    <source>
        <dbReference type="ARBA" id="ARBA00022779"/>
    </source>
</evidence>
<evidence type="ECO:0000256" key="10">
    <source>
        <dbReference type="RuleBase" id="RU364125"/>
    </source>
</evidence>
<dbReference type="GO" id="GO:0009425">
    <property type="term" value="C:bacterial-type flagellum basal body"/>
    <property type="evidence" value="ECO:0007669"/>
    <property type="project" value="InterPro"/>
</dbReference>
<evidence type="ECO:0000313" key="11">
    <source>
        <dbReference type="EMBL" id="GLQ32344.1"/>
    </source>
</evidence>
<dbReference type="Pfam" id="PF03748">
    <property type="entry name" value="FliL"/>
    <property type="match status" value="1"/>
</dbReference>
<dbReference type="PANTHER" id="PTHR35091">
    <property type="entry name" value="FLAGELLAR PROTEIN FLIL"/>
    <property type="match status" value="1"/>
</dbReference>
<dbReference type="GO" id="GO:0006935">
    <property type="term" value="P:chemotaxis"/>
    <property type="evidence" value="ECO:0007669"/>
    <property type="project" value="UniProtKB-KW"/>
</dbReference>
<comment type="similarity">
    <text evidence="3 10">Belongs to the FliL family.</text>
</comment>
<comment type="subcellular location">
    <subcellularLocation>
        <location evidence="10">Cell inner membrane</location>
    </subcellularLocation>
    <subcellularLocation>
        <location evidence="2">Cell membrane</location>
        <topology evidence="2">Single-pass membrane protein</topology>
    </subcellularLocation>
</comment>
<evidence type="ECO:0000256" key="5">
    <source>
        <dbReference type="ARBA" id="ARBA00022500"/>
    </source>
</evidence>
<evidence type="ECO:0000256" key="1">
    <source>
        <dbReference type="ARBA" id="ARBA00002254"/>
    </source>
</evidence>
<keyword evidence="11" id="KW-0282">Flagellum</keyword>
<reference evidence="11" key="2">
    <citation type="submission" date="2023-01" db="EMBL/GenBank/DDBJ databases">
        <title>Draft genome sequence of Litoribrevibacter albus strain NBRC 110071.</title>
        <authorList>
            <person name="Sun Q."/>
            <person name="Mori K."/>
        </authorList>
    </citation>
    <scope>NUCLEOTIDE SEQUENCE</scope>
    <source>
        <strain evidence="11">NBRC 110071</strain>
    </source>
</reference>
<keyword evidence="11" id="KW-0969">Cilium</keyword>
<dbReference type="InterPro" id="IPR005503">
    <property type="entry name" value="FliL"/>
</dbReference>
<keyword evidence="9 10" id="KW-0472">Membrane</keyword>
<keyword evidence="7 10" id="KW-0283">Flagellar rotation</keyword>
<reference evidence="11" key="1">
    <citation type="journal article" date="2014" name="Int. J. Syst. Evol. Microbiol.">
        <title>Complete genome sequence of Corynebacterium casei LMG S-19264T (=DSM 44701T), isolated from a smear-ripened cheese.</title>
        <authorList>
            <consortium name="US DOE Joint Genome Institute (JGI-PGF)"/>
            <person name="Walter F."/>
            <person name="Albersmeier A."/>
            <person name="Kalinowski J."/>
            <person name="Ruckert C."/>
        </authorList>
    </citation>
    <scope>NUCLEOTIDE SEQUENCE</scope>
    <source>
        <strain evidence="11">NBRC 110071</strain>
    </source>
</reference>
<proteinExistence type="inferred from homology"/>
<feature type="transmembrane region" description="Helical" evidence="10">
    <location>
        <begin position="20"/>
        <end position="43"/>
    </location>
</feature>
<sequence>MADEQDIDMSDPQQSGKKRLFMVIGVVALVSLLSIGGVLFLVLGGEDEPAEEAVPEQEAKRPALYMEIQPAFVVTYKVGMRQRYLQVYVSLMVRDPVLLEALKNNNPALQSALLQMFGEQDFNELKTPEGKDKLRSLALEVVNKVVADNIGEGSVEKVLFTNIVMQ</sequence>
<dbReference type="GO" id="GO:0071978">
    <property type="term" value="P:bacterial-type flagellum-dependent swarming motility"/>
    <property type="evidence" value="ECO:0007669"/>
    <property type="project" value="TreeGrafter"/>
</dbReference>
<organism evidence="11 12">
    <name type="scientific">Litoribrevibacter albus</name>
    <dbReference type="NCBI Taxonomy" id="1473156"/>
    <lineage>
        <taxon>Bacteria</taxon>
        <taxon>Pseudomonadati</taxon>
        <taxon>Pseudomonadota</taxon>
        <taxon>Gammaproteobacteria</taxon>
        <taxon>Oceanospirillales</taxon>
        <taxon>Oceanospirillaceae</taxon>
        <taxon>Litoribrevibacter</taxon>
    </lineage>
</organism>
<name>A0AA37SD19_9GAMM</name>
<dbReference type="Proteomes" id="UP001161389">
    <property type="component" value="Unassembled WGS sequence"/>
</dbReference>
<evidence type="ECO:0000256" key="8">
    <source>
        <dbReference type="ARBA" id="ARBA00022989"/>
    </source>
</evidence>
<keyword evidence="8 10" id="KW-1133">Transmembrane helix</keyword>
<comment type="caution">
    <text evidence="11">The sequence shown here is derived from an EMBL/GenBank/DDBJ whole genome shotgun (WGS) entry which is preliminary data.</text>
</comment>
<evidence type="ECO:0000256" key="3">
    <source>
        <dbReference type="ARBA" id="ARBA00008281"/>
    </source>
</evidence>
<dbReference type="AlphaFoldDB" id="A0AA37SD19"/>
<dbReference type="RefSeq" id="WP_284382311.1">
    <property type="nucleotide sequence ID" value="NZ_BSNM01000015.1"/>
</dbReference>
<evidence type="ECO:0000256" key="2">
    <source>
        <dbReference type="ARBA" id="ARBA00004162"/>
    </source>
</evidence>
<accession>A0AA37SD19</accession>
<dbReference type="PANTHER" id="PTHR35091:SF2">
    <property type="entry name" value="FLAGELLAR PROTEIN FLIL"/>
    <property type="match status" value="1"/>
</dbReference>
<keyword evidence="10" id="KW-0997">Cell inner membrane</keyword>
<keyword evidence="12" id="KW-1185">Reference proteome</keyword>
<dbReference type="EMBL" id="BSNM01000015">
    <property type="protein sequence ID" value="GLQ32344.1"/>
    <property type="molecule type" value="Genomic_DNA"/>
</dbReference>
<evidence type="ECO:0000313" key="12">
    <source>
        <dbReference type="Proteomes" id="UP001161389"/>
    </source>
</evidence>
<keyword evidence="6 10" id="KW-0812">Transmembrane</keyword>
<evidence type="ECO:0000256" key="6">
    <source>
        <dbReference type="ARBA" id="ARBA00022692"/>
    </source>
</evidence>
<evidence type="ECO:0000256" key="9">
    <source>
        <dbReference type="ARBA" id="ARBA00023136"/>
    </source>
</evidence>
<comment type="function">
    <text evidence="1 10">Controls the rotational direction of flagella during chemotaxis.</text>
</comment>
<keyword evidence="5 10" id="KW-0145">Chemotaxis</keyword>
<protein>
    <recommendedName>
        <fullName evidence="10">Flagellar protein FliL</fullName>
    </recommendedName>
</protein>
<dbReference type="GO" id="GO:0005886">
    <property type="term" value="C:plasma membrane"/>
    <property type="evidence" value="ECO:0007669"/>
    <property type="project" value="UniProtKB-SubCell"/>
</dbReference>
<keyword evidence="11" id="KW-0966">Cell projection</keyword>
<keyword evidence="4" id="KW-1003">Cell membrane</keyword>